<dbReference type="AlphaFoldDB" id="A0A6I0VC47"/>
<dbReference type="InterPro" id="IPR014001">
    <property type="entry name" value="Helicase_ATP-bd"/>
</dbReference>
<name>A0A6I0VC47_BIFAD</name>
<evidence type="ECO:0000256" key="1">
    <source>
        <dbReference type="SAM" id="MobiDB-lite"/>
    </source>
</evidence>
<dbReference type="EMBL" id="WDFR01000009">
    <property type="protein sequence ID" value="KAB6028269.1"/>
    <property type="molecule type" value="Genomic_DNA"/>
</dbReference>
<dbReference type="SMART" id="SM00487">
    <property type="entry name" value="DEXDc"/>
    <property type="match status" value="1"/>
</dbReference>
<feature type="domain" description="Helicase ATP-binding" evidence="2">
    <location>
        <begin position="64"/>
        <end position="244"/>
    </location>
</feature>
<organism evidence="3 4">
    <name type="scientific">Bifidobacterium adolescentis</name>
    <dbReference type="NCBI Taxonomy" id="1680"/>
    <lineage>
        <taxon>Bacteria</taxon>
        <taxon>Bacillati</taxon>
        <taxon>Actinomycetota</taxon>
        <taxon>Actinomycetes</taxon>
        <taxon>Bifidobacteriales</taxon>
        <taxon>Bifidobacteriaceae</taxon>
        <taxon>Bifidobacterium</taxon>
    </lineage>
</organism>
<dbReference type="Gene3D" id="3.40.50.300">
    <property type="entry name" value="P-loop containing nucleotide triphosphate hydrolases"/>
    <property type="match status" value="1"/>
</dbReference>
<reference evidence="3 4" key="1">
    <citation type="journal article" date="2019" name="Nat. Med.">
        <title>A library of human gut bacterial isolates paired with longitudinal multiomics data enables mechanistic microbiome research.</title>
        <authorList>
            <person name="Poyet M."/>
            <person name="Groussin M."/>
            <person name="Gibbons S.M."/>
            <person name="Avila-Pacheco J."/>
            <person name="Jiang X."/>
            <person name="Kearney S.M."/>
            <person name="Perrotta A.R."/>
            <person name="Berdy B."/>
            <person name="Zhao S."/>
            <person name="Lieberman T.D."/>
            <person name="Swanson P.K."/>
            <person name="Smith M."/>
            <person name="Roesemann S."/>
            <person name="Alexander J.E."/>
            <person name="Rich S.A."/>
            <person name="Livny J."/>
            <person name="Vlamakis H."/>
            <person name="Clish C."/>
            <person name="Bullock K."/>
            <person name="Deik A."/>
            <person name="Scott J."/>
            <person name="Pierce K.A."/>
            <person name="Xavier R.J."/>
            <person name="Alm E.J."/>
        </authorList>
    </citation>
    <scope>NUCLEOTIDE SEQUENCE [LARGE SCALE GENOMIC DNA]</scope>
    <source>
        <strain evidence="3 4">BIOML-A26</strain>
    </source>
</reference>
<keyword evidence="3" id="KW-0378">Hydrolase</keyword>
<dbReference type="PANTHER" id="PTHR10799">
    <property type="entry name" value="SNF2/RAD54 HELICASE FAMILY"/>
    <property type="match status" value="1"/>
</dbReference>
<evidence type="ECO:0000259" key="2">
    <source>
        <dbReference type="PROSITE" id="PS51192"/>
    </source>
</evidence>
<protein>
    <submittedName>
        <fullName evidence="3">ATP-dependent helicase</fullName>
    </submittedName>
</protein>
<dbReference type="PROSITE" id="PS51192">
    <property type="entry name" value="HELICASE_ATP_BIND_1"/>
    <property type="match status" value="1"/>
</dbReference>
<accession>A0A6I0VC47</accession>
<proteinExistence type="predicted"/>
<dbReference type="InterPro" id="IPR038718">
    <property type="entry name" value="SNF2-like_sf"/>
</dbReference>
<dbReference type="GO" id="GO:0005524">
    <property type="term" value="F:ATP binding"/>
    <property type="evidence" value="ECO:0007669"/>
    <property type="project" value="InterPro"/>
</dbReference>
<dbReference type="SUPFAM" id="SSF52540">
    <property type="entry name" value="P-loop containing nucleoside triphosphate hydrolases"/>
    <property type="match status" value="2"/>
</dbReference>
<evidence type="ECO:0000313" key="4">
    <source>
        <dbReference type="Proteomes" id="UP000470926"/>
    </source>
</evidence>
<feature type="region of interest" description="Disordered" evidence="1">
    <location>
        <begin position="1"/>
        <end position="20"/>
    </location>
</feature>
<dbReference type="Pfam" id="PF00176">
    <property type="entry name" value="SNF2-rel_dom"/>
    <property type="match status" value="1"/>
</dbReference>
<dbReference type="Gene3D" id="3.40.50.10810">
    <property type="entry name" value="Tandem AAA-ATPase domain"/>
    <property type="match status" value="1"/>
</dbReference>
<keyword evidence="3" id="KW-0067">ATP-binding</keyword>
<dbReference type="GO" id="GO:0004386">
    <property type="term" value="F:helicase activity"/>
    <property type="evidence" value="ECO:0007669"/>
    <property type="project" value="UniProtKB-KW"/>
</dbReference>
<dbReference type="InterPro" id="IPR000330">
    <property type="entry name" value="SNF2_N"/>
</dbReference>
<keyword evidence="3" id="KW-0347">Helicase</keyword>
<keyword evidence="3" id="KW-0547">Nucleotide-binding</keyword>
<sequence>MPGHNLRHSDSRPWLPPPPARLRGCRGVPLRAVRRRLRKPLRSQAGGVPMRLHDYQESAVRFALASFRDYGGCGLFLDMGLGKTLTTIAIMDIWHAMHPDSRFLVVAPKTVAVNTWPDELDKWSDSHRLDYAVACGAKPDPRKRTEALEADATVTIINQENLGWLDSHVDVWPWDCIVLDELSGYKSPTAKRFRLLKRRRGNLSSAPGRSRHGRPVSWVLGLTGTPAAKGLMDLWAQCYLLDGGHALGPTLTSYRQRWFVPGRHNGDVVYEWLPRPEAYGRIMGAIAPFCLTMLARDKLPGLPRRTVIDHMVAMPDDTRTAYDAFRRDKWMELDGAEVSASNAGVLCNKLTQFTAGCVYPDPGVDAPVMRLDDAKLDEFDRILQESQGEQILVFYQFRDELARLKARYKGMVHTTDEPGIVAEWDAHRVPILATHPLSSRFGLNLQHSGHIVVWLSLTWSLEDYTQANARVDRQGQERPVQIHRIIEPDTVDARKLSVLAGRAELAGAVMEELRRD</sequence>
<comment type="caution">
    <text evidence="3">The sequence shown here is derived from an EMBL/GenBank/DDBJ whole genome shotgun (WGS) entry which is preliminary data.</text>
</comment>
<gene>
    <name evidence="3" type="ORF">GA542_09995</name>
</gene>
<evidence type="ECO:0000313" key="3">
    <source>
        <dbReference type="EMBL" id="KAB6028269.1"/>
    </source>
</evidence>
<dbReference type="Proteomes" id="UP000470926">
    <property type="component" value="Unassembled WGS sequence"/>
</dbReference>
<dbReference type="InterPro" id="IPR027417">
    <property type="entry name" value="P-loop_NTPase"/>
</dbReference>